<name>A0A9D4FT04_DREPO</name>
<accession>A0A9D4FT04</accession>
<dbReference type="EMBL" id="JAIWYP010000006">
    <property type="protein sequence ID" value="KAH3804445.1"/>
    <property type="molecule type" value="Genomic_DNA"/>
</dbReference>
<protein>
    <submittedName>
        <fullName evidence="1">Uncharacterized protein</fullName>
    </submittedName>
</protein>
<comment type="caution">
    <text evidence="1">The sequence shown here is derived from an EMBL/GenBank/DDBJ whole genome shotgun (WGS) entry which is preliminary data.</text>
</comment>
<sequence length="73" mass="8043">MRAFARQTRLLYIGSLCLGKISARITSLPPELRIVSARSNKDFTISSTDKDKSCKLLLPASTKVTSILSSETR</sequence>
<organism evidence="1 2">
    <name type="scientific">Dreissena polymorpha</name>
    <name type="common">Zebra mussel</name>
    <name type="synonym">Mytilus polymorpha</name>
    <dbReference type="NCBI Taxonomy" id="45954"/>
    <lineage>
        <taxon>Eukaryota</taxon>
        <taxon>Metazoa</taxon>
        <taxon>Spiralia</taxon>
        <taxon>Lophotrochozoa</taxon>
        <taxon>Mollusca</taxon>
        <taxon>Bivalvia</taxon>
        <taxon>Autobranchia</taxon>
        <taxon>Heteroconchia</taxon>
        <taxon>Euheterodonta</taxon>
        <taxon>Imparidentia</taxon>
        <taxon>Neoheterodontei</taxon>
        <taxon>Myida</taxon>
        <taxon>Dreissenoidea</taxon>
        <taxon>Dreissenidae</taxon>
        <taxon>Dreissena</taxon>
    </lineage>
</organism>
<reference evidence="1" key="1">
    <citation type="journal article" date="2019" name="bioRxiv">
        <title>The Genome of the Zebra Mussel, Dreissena polymorpha: A Resource for Invasive Species Research.</title>
        <authorList>
            <person name="McCartney M.A."/>
            <person name="Auch B."/>
            <person name="Kono T."/>
            <person name="Mallez S."/>
            <person name="Zhang Y."/>
            <person name="Obille A."/>
            <person name="Becker A."/>
            <person name="Abrahante J.E."/>
            <person name="Garbe J."/>
            <person name="Badalamenti J.P."/>
            <person name="Herman A."/>
            <person name="Mangelson H."/>
            <person name="Liachko I."/>
            <person name="Sullivan S."/>
            <person name="Sone E.D."/>
            <person name="Koren S."/>
            <person name="Silverstein K.A.T."/>
            <person name="Beckman K.B."/>
            <person name="Gohl D.M."/>
        </authorList>
    </citation>
    <scope>NUCLEOTIDE SEQUENCE</scope>
    <source>
        <strain evidence="1">Duluth1</strain>
        <tissue evidence="1">Whole animal</tissue>
    </source>
</reference>
<evidence type="ECO:0000313" key="2">
    <source>
        <dbReference type="Proteomes" id="UP000828390"/>
    </source>
</evidence>
<dbReference type="Proteomes" id="UP000828390">
    <property type="component" value="Unassembled WGS sequence"/>
</dbReference>
<proteinExistence type="predicted"/>
<gene>
    <name evidence="1" type="ORF">DPMN_132730</name>
</gene>
<reference evidence="1" key="2">
    <citation type="submission" date="2020-11" db="EMBL/GenBank/DDBJ databases">
        <authorList>
            <person name="McCartney M.A."/>
            <person name="Auch B."/>
            <person name="Kono T."/>
            <person name="Mallez S."/>
            <person name="Becker A."/>
            <person name="Gohl D.M."/>
            <person name="Silverstein K.A.T."/>
            <person name="Koren S."/>
            <person name="Bechman K.B."/>
            <person name="Herman A."/>
            <person name="Abrahante J.E."/>
            <person name="Garbe J."/>
        </authorList>
    </citation>
    <scope>NUCLEOTIDE SEQUENCE</scope>
    <source>
        <strain evidence="1">Duluth1</strain>
        <tissue evidence="1">Whole animal</tissue>
    </source>
</reference>
<dbReference type="AlphaFoldDB" id="A0A9D4FT04"/>
<keyword evidence="2" id="KW-1185">Reference proteome</keyword>
<evidence type="ECO:0000313" key="1">
    <source>
        <dbReference type="EMBL" id="KAH3804445.1"/>
    </source>
</evidence>